<dbReference type="EC" id="2.7.6.1" evidence="1"/>
<evidence type="ECO:0000256" key="7">
    <source>
        <dbReference type="ARBA" id="ARBA00022840"/>
    </source>
</evidence>
<dbReference type="InterPro" id="IPR000842">
    <property type="entry name" value="PRib_PP_synth_CS"/>
</dbReference>
<keyword evidence="4" id="KW-0545">Nucleotide biosynthesis</keyword>
<dbReference type="EMBL" id="AUZX01015070">
    <property type="protein sequence ID" value="EQD29976.1"/>
    <property type="molecule type" value="Genomic_DNA"/>
</dbReference>
<dbReference type="PANTHER" id="PTHR10210:SF41">
    <property type="entry name" value="RIBOSE-PHOSPHATE PYROPHOSPHOKINASE 1, CHLOROPLASTIC"/>
    <property type="match status" value="1"/>
</dbReference>
<dbReference type="GO" id="GO:0005524">
    <property type="term" value="F:ATP binding"/>
    <property type="evidence" value="ECO:0007669"/>
    <property type="project" value="UniProtKB-KW"/>
</dbReference>
<evidence type="ECO:0000259" key="10">
    <source>
        <dbReference type="Pfam" id="PF13793"/>
    </source>
</evidence>
<dbReference type="SMART" id="SM01400">
    <property type="entry name" value="Pribosyltran_N"/>
    <property type="match status" value="1"/>
</dbReference>
<dbReference type="Pfam" id="PF14572">
    <property type="entry name" value="Pribosyl_synth"/>
    <property type="match status" value="1"/>
</dbReference>
<evidence type="ECO:0000256" key="3">
    <source>
        <dbReference type="ARBA" id="ARBA00022723"/>
    </source>
</evidence>
<dbReference type="InterPro" id="IPR000836">
    <property type="entry name" value="PRTase_dom"/>
</dbReference>
<accession>T0Y4H2</accession>
<dbReference type="GO" id="GO:0009156">
    <property type="term" value="P:ribonucleoside monophosphate biosynthetic process"/>
    <property type="evidence" value="ECO:0007669"/>
    <property type="project" value="InterPro"/>
</dbReference>
<dbReference type="GO" id="GO:0002189">
    <property type="term" value="C:ribose phosphate diphosphokinase complex"/>
    <property type="evidence" value="ECO:0007669"/>
    <property type="project" value="TreeGrafter"/>
</dbReference>
<dbReference type="GO" id="GO:0000287">
    <property type="term" value="F:magnesium ion binding"/>
    <property type="evidence" value="ECO:0007669"/>
    <property type="project" value="InterPro"/>
</dbReference>
<sequence length="230" mass="24833">SPQRVTAVIPYYGYARQDRKTIGREPISAKLVANLLTTAGADRILTMDLHAPQIQGFFDIPLDHLTSVPILAQYFKTKDIRDGIVVAPDAGGGNRAREFAERLSLPIGFVDKRRPEPGVSEVMNIIGRVDGRTCILIDDMIDTGGTISEAAVALLQRGATEVYVACTHPVLSGPGLGRLEGAPIREVVVTDSIPLRADANGRFQVLSVAPILGEAINRIHEDESVSLLFQ</sequence>
<dbReference type="GO" id="GO:0006015">
    <property type="term" value="P:5-phosphoribose 1-diphosphate biosynthetic process"/>
    <property type="evidence" value="ECO:0007669"/>
    <property type="project" value="TreeGrafter"/>
</dbReference>
<dbReference type="InterPro" id="IPR005946">
    <property type="entry name" value="Rib-P_diPkinase"/>
</dbReference>
<evidence type="ECO:0000256" key="8">
    <source>
        <dbReference type="ARBA" id="ARBA00022842"/>
    </source>
</evidence>
<keyword evidence="6 11" id="KW-0418">Kinase</keyword>
<dbReference type="GO" id="GO:0005737">
    <property type="term" value="C:cytoplasm"/>
    <property type="evidence" value="ECO:0007669"/>
    <property type="project" value="TreeGrafter"/>
</dbReference>
<reference evidence="11" key="1">
    <citation type="submission" date="2013-08" db="EMBL/GenBank/DDBJ databases">
        <authorList>
            <person name="Mendez C."/>
            <person name="Richter M."/>
            <person name="Ferrer M."/>
            <person name="Sanchez J."/>
        </authorList>
    </citation>
    <scope>NUCLEOTIDE SEQUENCE</scope>
</reference>
<dbReference type="NCBIfam" id="TIGR01251">
    <property type="entry name" value="ribP_PPkin"/>
    <property type="match status" value="1"/>
</dbReference>
<keyword evidence="8" id="KW-0460">Magnesium</keyword>
<gene>
    <name evidence="11" type="ORF">B1A_20423</name>
</gene>
<dbReference type="CDD" id="cd06223">
    <property type="entry name" value="PRTases_typeI"/>
    <property type="match status" value="1"/>
</dbReference>
<dbReference type="Gene3D" id="3.40.50.2020">
    <property type="match status" value="2"/>
</dbReference>
<organism evidence="11">
    <name type="scientific">mine drainage metagenome</name>
    <dbReference type="NCBI Taxonomy" id="410659"/>
    <lineage>
        <taxon>unclassified sequences</taxon>
        <taxon>metagenomes</taxon>
        <taxon>ecological metagenomes</taxon>
    </lineage>
</organism>
<comment type="caution">
    <text evidence="11">The sequence shown here is derived from an EMBL/GenBank/DDBJ whole genome shotgun (WGS) entry which is preliminary data.</text>
</comment>
<feature type="domain" description="Ribose-phosphate pyrophosphokinase N-terminal" evidence="10">
    <location>
        <begin position="2"/>
        <end position="40"/>
    </location>
</feature>
<feature type="non-terminal residue" evidence="11">
    <location>
        <position position="1"/>
    </location>
</feature>
<name>T0Y4H2_9ZZZZ</name>
<reference evidence="11" key="2">
    <citation type="journal article" date="2014" name="ISME J.">
        <title>Microbial stratification in low pH oxic and suboxic macroscopic growths along an acid mine drainage.</title>
        <authorList>
            <person name="Mendez-Garcia C."/>
            <person name="Mesa V."/>
            <person name="Sprenger R.R."/>
            <person name="Richter M."/>
            <person name="Diez M.S."/>
            <person name="Solano J."/>
            <person name="Bargiela R."/>
            <person name="Golyshina O.V."/>
            <person name="Manteca A."/>
            <person name="Ramos J.L."/>
            <person name="Gallego J.R."/>
            <person name="Llorente I."/>
            <person name="Martins Dos Santos V.A."/>
            <person name="Jensen O.N."/>
            <person name="Pelaez A.I."/>
            <person name="Sanchez J."/>
            <person name="Ferrer M."/>
        </authorList>
    </citation>
    <scope>NUCLEOTIDE SEQUENCE</scope>
</reference>
<evidence type="ECO:0000256" key="2">
    <source>
        <dbReference type="ARBA" id="ARBA00022679"/>
    </source>
</evidence>
<comment type="catalytic activity">
    <reaction evidence="9">
        <text>D-ribose 5-phosphate + ATP = 5-phospho-alpha-D-ribose 1-diphosphate + AMP + H(+)</text>
        <dbReference type="Rhea" id="RHEA:15609"/>
        <dbReference type="ChEBI" id="CHEBI:15378"/>
        <dbReference type="ChEBI" id="CHEBI:30616"/>
        <dbReference type="ChEBI" id="CHEBI:58017"/>
        <dbReference type="ChEBI" id="CHEBI:78346"/>
        <dbReference type="ChEBI" id="CHEBI:456215"/>
        <dbReference type="EC" id="2.7.6.1"/>
    </reaction>
</comment>
<keyword evidence="5" id="KW-0547">Nucleotide-binding</keyword>
<dbReference type="SUPFAM" id="SSF53271">
    <property type="entry name" value="PRTase-like"/>
    <property type="match status" value="1"/>
</dbReference>
<proteinExistence type="predicted"/>
<keyword evidence="2" id="KW-0808">Transferase</keyword>
<dbReference type="GO" id="GO:0016301">
    <property type="term" value="F:kinase activity"/>
    <property type="evidence" value="ECO:0007669"/>
    <property type="project" value="UniProtKB-KW"/>
</dbReference>
<dbReference type="GO" id="GO:0006164">
    <property type="term" value="P:purine nucleotide biosynthetic process"/>
    <property type="evidence" value="ECO:0007669"/>
    <property type="project" value="TreeGrafter"/>
</dbReference>
<dbReference type="FunFam" id="3.40.50.2020:FF:000002">
    <property type="entry name" value="Ribose-phosphate pyrophosphokinase"/>
    <property type="match status" value="1"/>
</dbReference>
<evidence type="ECO:0000313" key="11">
    <source>
        <dbReference type="EMBL" id="EQD29976.1"/>
    </source>
</evidence>
<dbReference type="GO" id="GO:0004749">
    <property type="term" value="F:ribose phosphate diphosphokinase activity"/>
    <property type="evidence" value="ECO:0007669"/>
    <property type="project" value="UniProtKB-EC"/>
</dbReference>
<dbReference type="PANTHER" id="PTHR10210">
    <property type="entry name" value="RIBOSE-PHOSPHATE DIPHOSPHOKINASE FAMILY MEMBER"/>
    <property type="match status" value="1"/>
</dbReference>
<evidence type="ECO:0000256" key="6">
    <source>
        <dbReference type="ARBA" id="ARBA00022777"/>
    </source>
</evidence>
<dbReference type="NCBIfam" id="NF002320">
    <property type="entry name" value="PRK01259.1"/>
    <property type="match status" value="1"/>
</dbReference>
<keyword evidence="7" id="KW-0067">ATP-binding</keyword>
<dbReference type="InterPro" id="IPR029099">
    <property type="entry name" value="Pribosyltran_N"/>
</dbReference>
<dbReference type="AlphaFoldDB" id="T0Y4H2"/>
<dbReference type="PROSITE" id="PS00114">
    <property type="entry name" value="PRPP_SYNTHASE"/>
    <property type="match status" value="1"/>
</dbReference>
<dbReference type="Pfam" id="PF13793">
    <property type="entry name" value="Pribosyltran_N"/>
    <property type="match status" value="1"/>
</dbReference>
<evidence type="ECO:0000256" key="5">
    <source>
        <dbReference type="ARBA" id="ARBA00022741"/>
    </source>
</evidence>
<protein>
    <recommendedName>
        <fullName evidence="1">ribose-phosphate diphosphokinase</fullName>
        <ecNumber evidence="1">2.7.6.1</ecNumber>
    </recommendedName>
</protein>
<evidence type="ECO:0000256" key="9">
    <source>
        <dbReference type="ARBA" id="ARBA00049535"/>
    </source>
</evidence>
<dbReference type="InterPro" id="IPR029057">
    <property type="entry name" value="PRTase-like"/>
</dbReference>
<evidence type="ECO:0000256" key="4">
    <source>
        <dbReference type="ARBA" id="ARBA00022727"/>
    </source>
</evidence>
<evidence type="ECO:0000256" key="1">
    <source>
        <dbReference type="ARBA" id="ARBA00013247"/>
    </source>
</evidence>
<keyword evidence="3" id="KW-0479">Metal-binding</keyword>